<gene>
    <name evidence="1" type="ORF">KC19_3G171400</name>
</gene>
<proteinExistence type="predicted"/>
<dbReference type="EMBL" id="CM026423">
    <property type="protein sequence ID" value="KAG0583915.1"/>
    <property type="molecule type" value="Genomic_DNA"/>
</dbReference>
<organism evidence="1 2">
    <name type="scientific">Ceratodon purpureus</name>
    <name type="common">Fire moss</name>
    <name type="synonym">Dicranum purpureum</name>
    <dbReference type="NCBI Taxonomy" id="3225"/>
    <lineage>
        <taxon>Eukaryota</taxon>
        <taxon>Viridiplantae</taxon>
        <taxon>Streptophyta</taxon>
        <taxon>Embryophyta</taxon>
        <taxon>Bryophyta</taxon>
        <taxon>Bryophytina</taxon>
        <taxon>Bryopsida</taxon>
        <taxon>Dicranidae</taxon>
        <taxon>Pseudoditrichales</taxon>
        <taxon>Ditrichaceae</taxon>
        <taxon>Ceratodon</taxon>
    </lineage>
</organism>
<protein>
    <submittedName>
        <fullName evidence="1">Uncharacterized protein</fullName>
    </submittedName>
</protein>
<comment type="caution">
    <text evidence="1">The sequence shown here is derived from an EMBL/GenBank/DDBJ whole genome shotgun (WGS) entry which is preliminary data.</text>
</comment>
<sequence length="104" mass="11641">MRDSLPGQACHPSPTAHYLPGAPACVPACLTTRHKLSSSLFVYSWVGAAPSRSNTGLPIVGRHGTVRISKIPQPGAQFPFFYFDFRSWCNSQVCCFLFWFFREE</sequence>
<reference evidence="1" key="1">
    <citation type="submission" date="2020-06" db="EMBL/GenBank/DDBJ databases">
        <title>WGS assembly of Ceratodon purpureus strain R40.</title>
        <authorList>
            <person name="Carey S.B."/>
            <person name="Jenkins J."/>
            <person name="Shu S."/>
            <person name="Lovell J.T."/>
            <person name="Sreedasyam A."/>
            <person name="Maumus F."/>
            <person name="Tiley G.P."/>
            <person name="Fernandez-Pozo N."/>
            <person name="Barry K."/>
            <person name="Chen C."/>
            <person name="Wang M."/>
            <person name="Lipzen A."/>
            <person name="Daum C."/>
            <person name="Saski C.A."/>
            <person name="Payton A.C."/>
            <person name="Mcbreen J.C."/>
            <person name="Conrad R.E."/>
            <person name="Kollar L.M."/>
            <person name="Olsson S."/>
            <person name="Huttunen S."/>
            <person name="Landis J.B."/>
            <person name="Wickett N.J."/>
            <person name="Johnson M.G."/>
            <person name="Rensing S.A."/>
            <person name="Grimwood J."/>
            <person name="Schmutz J."/>
            <person name="Mcdaniel S.F."/>
        </authorList>
    </citation>
    <scope>NUCLEOTIDE SEQUENCE</scope>
    <source>
        <strain evidence="1">R40</strain>
    </source>
</reference>
<name>A0A8T0ILL2_CERPU</name>
<evidence type="ECO:0000313" key="2">
    <source>
        <dbReference type="Proteomes" id="UP000822688"/>
    </source>
</evidence>
<accession>A0A8T0ILL2</accession>
<dbReference type="AlphaFoldDB" id="A0A8T0ILL2"/>
<dbReference type="Proteomes" id="UP000822688">
    <property type="component" value="Chromosome 3"/>
</dbReference>
<evidence type="ECO:0000313" key="1">
    <source>
        <dbReference type="EMBL" id="KAG0583915.1"/>
    </source>
</evidence>
<keyword evidence="2" id="KW-1185">Reference proteome</keyword>